<proteinExistence type="predicted"/>
<dbReference type="Gene3D" id="3.30.420.40">
    <property type="match status" value="2"/>
</dbReference>
<dbReference type="PATRIC" id="fig|1158608.3.peg.879"/>
<reference evidence="3 5" key="2">
    <citation type="submission" date="2013-03" db="EMBL/GenBank/DDBJ databases">
        <title>The Genome Sequence of Enterococcus haemoperoxidus BAA-382 (PacBio/Illumina hybrid assembly).</title>
        <authorList>
            <consortium name="The Broad Institute Genomics Platform"/>
            <consortium name="The Broad Institute Genome Sequencing Center for Infectious Disease"/>
            <person name="Earl A."/>
            <person name="Russ C."/>
            <person name="Gilmore M."/>
            <person name="Surin D."/>
            <person name="Walker B."/>
            <person name="Young S."/>
            <person name="Zeng Q."/>
            <person name="Gargeya S."/>
            <person name="Fitzgerald M."/>
            <person name="Haas B."/>
            <person name="Abouelleil A."/>
            <person name="Allen A.W."/>
            <person name="Alvarado L."/>
            <person name="Arachchi H.M."/>
            <person name="Berlin A.M."/>
            <person name="Chapman S.B."/>
            <person name="Gainer-Dewar J."/>
            <person name="Goldberg J."/>
            <person name="Griggs A."/>
            <person name="Gujja S."/>
            <person name="Hansen M."/>
            <person name="Howarth C."/>
            <person name="Imamovic A."/>
            <person name="Ireland A."/>
            <person name="Larimer J."/>
            <person name="McCowan C."/>
            <person name="Murphy C."/>
            <person name="Pearson M."/>
            <person name="Poon T.W."/>
            <person name="Priest M."/>
            <person name="Roberts A."/>
            <person name="Saif S."/>
            <person name="Shea T."/>
            <person name="Sisk P."/>
            <person name="Sykes S."/>
            <person name="Wortman J."/>
            <person name="Nusbaum C."/>
            <person name="Birren B."/>
        </authorList>
    </citation>
    <scope>NUCLEOTIDE SEQUENCE [LARGE SCALE GENOMIC DNA]</scope>
    <source>
        <strain evidence="3 5">ATCC BAA-382</strain>
    </source>
</reference>
<dbReference type="Proteomes" id="UP000013858">
    <property type="component" value="Unassembled WGS sequence"/>
</dbReference>
<reference evidence="2 4" key="1">
    <citation type="submission" date="2013-02" db="EMBL/GenBank/DDBJ databases">
        <title>The Genome Sequence of Enterococcus haemoperoxidus BAA-382.</title>
        <authorList>
            <consortium name="The Broad Institute Genome Sequencing Platform"/>
            <consortium name="The Broad Institute Genome Sequencing Center for Infectious Disease"/>
            <person name="Earl A.M."/>
            <person name="Gilmore M.S."/>
            <person name="Lebreton F."/>
            <person name="Walker B."/>
            <person name="Young S.K."/>
            <person name="Zeng Q."/>
            <person name="Gargeya S."/>
            <person name="Fitzgerald M."/>
            <person name="Haas B."/>
            <person name="Abouelleil A."/>
            <person name="Alvarado L."/>
            <person name="Arachchi H.M."/>
            <person name="Berlin A.M."/>
            <person name="Chapman S.B."/>
            <person name="Dewar J."/>
            <person name="Goldberg J."/>
            <person name="Griggs A."/>
            <person name="Gujja S."/>
            <person name="Hansen M."/>
            <person name="Howarth C."/>
            <person name="Imamovic A."/>
            <person name="Larimer J."/>
            <person name="McCowan C."/>
            <person name="Murphy C."/>
            <person name="Neiman D."/>
            <person name="Pearson M."/>
            <person name="Priest M."/>
            <person name="Roberts A."/>
            <person name="Saif S."/>
            <person name="Shea T."/>
            <person name="Sisk P."/>
            <person name="Sykes S."/>
            <person name="Wortman J."/>
            <person name="Nusbaum C."/>
            <person name="Birren B."/>
        </authorList>
    </citation>
    <scope>NUCLEOTIDE SEQUENCE [LARGE SCALE GENOMIC DNA]</scope>
    <source>
        <strain evidence="2 4">ATCC BAA-382</strain>
    </source>
</reference>
<protein>
    <submittedName>
        <fullName evidence="2">Universal bacterial protein YeaZ</fullName>
    </submittedName>
</protein>
<evidence type="ECO:0000313" key="5">
    <source>
        <dbReference type="Proteomes" id="UP000014197"/>
    </source>
</evidence>
<dbReference type="InterPro" id="IPR022496">
    <property type="entry name" value="T6A_TsaB"/>
</dbReference>
<keyword evidence="5" id="KW-1185">Reference proteome</keyword>
<evidence type="ECO:0000259" key="1">
    <source>
        <dbReference type="Pfam" id="PF00814"/>
    </source>
</evidence>
<gene>
    <name evidence="3" type="ORF">I583_01511</name>
    <name evidence="2" type="ORF">UAW_00900</name>
</gene>
<dbReference type="GO" id="GO:0005829">
    <property type="term" value="C:cytosol"/>
    <property type="evidence" value="ECO:0007669"/>
    <property type="project" value="TreeGrafter"/>
</dbReference>
<dbReference type="NCBIfam" id="TIGR03725">
    <property type="entry name" value="T6A_YeaZ"/>
    <property type="match status" value="1"/>
</dbReference>
<dbReference type="EMBL" id="ASVY01000002">
    <property type="protein sequence ID" value="EOT62511.1"/>
    <property type="molecule type" value="Genomic_DNA"/>
</dbReference>
<dbReference type="InterPro" id="IPR000905">
    <property type="entry name" value="Gcp-like_dom"/>
</dbReference>
<dbReference type="SUPFAM" id="SSF53067">
    <property type="entry name" value="Actin-like ATPase domain"/>
    <property type="match status" value="2"/>
</dbReference>
<dbReference type="Proteomes" id="UP000014197">
    <property type="component" value="Unassembled WGS sequence"/>
</dbReference>
<dbReference type="CDD" id="cd24032">
    <property type="entry name" value="ASKHA_NBD_TsaB"/>
    <property type="match status" value="1"/>
</dbReference>
<organism evidence="2 4">
    <name type="scientific">Enterococcus haemoperoxidus ATCC BAA-382</name>
    <dbReference type="NCBI Taxonomy" id="1158608"/>
    <lineage>
        <taxon>Bacteria</taxon>
        <taxon>Bacillati</taxon>
        <taxon>Bacillota</taxon>
        <taxon>Bacilli</taxon>
        <taxon>Lactobacillales</taxon>
        <taxon>Enterococcaceae</taxon>
        <taxon>Enterococcus</taxon>
    </lineage>
</organism>
<dbReference type="STRING" id="155618.RV06_GL003036"/>
<dbReference type="AlphaFoldDB" id="R2QT83"/>
<dbReference type="InterPro" id="IPR043129">
    <property type="entry name" value="ATPase_NBD"/>
</dbReference>
<dbReference type="eggNOG" id="COG1214">
    <property type="taxonomic scope" value="Bacteria"/>
</dbReference>
<evidence type="ECO:0000313" key="2">
    <source>
        <dbReference type="EMBL" id="EOH99747.1"/>
    </source>
</evidence>
<evidence type="ECO:0000313" key="4">
    <source>
        <dbReference type="Proteomes" id="UP000013858"/>
    </source>
</evidence>
<dbReference type="GO" id="GO:0002949">
    <property type="term" value="P:tRNA threonylcarbamoyladenosine modification"/>
    <property type="evidence" value="ECO:0007669"/>
    <property type="project" value="InterPro"/>
</dbReference>
<evidence type="ECO:0000313" key="3">
    <source>
        <dbReference type="EMBL" id="EOT62511.1"/>
    </source>
</evidence>
<dbReference type="PANTHER" id="PTHR11735">
    <property type="entry name" value="TRNA N6-ADENOSINE THREONYLCARBAMOYLTRANSFERASE"/>
    <property type="match status" value="1"/>
</dbReference>
<dbReference type="EMBL" id="AJAR01000010">
    <property type="protein sequence ID" value="EOH99747.1"/>
    <property type="molecule type" value="Genomic_DNA"/>
</dbReference>
<comment type="caution">
    <text evidence="2">The sequence shown here is derived from an EMBL/GenBank/DDBJ whole genome shotgun (WGS) entry which is preliminary data.</text>
</comment>
<accession>R2QT83</accession>
<dbReference type="Pfam" id="PF00814">
    <property type="entry name" value="TsaD"/>
    <property type="match status" value="1"/>
</dbReference>
<dbReference type="PANTHER" id="PTHR11735:SF11">
    <property type="entry name" value="TRNA THREONYLCARBAMOYLADENOSINE BIOSYNTHESIS PROTEIN TSAB"/>
    <property type="match status" value="1"/>
</dbReference>
<sequence length="281" mass="31671">MIKVGASATSVFAPFILMPRFFTNEQKYATINQLHDERKGFFVRILAIDTSNQTLTVAVCEEKKIIGQYTITVKRNHSLTLMPAITQLVKDVGLTPNDFDRIVVAQGPGSYTGLRIGVTTAKTLAYTLKKELVGVSSLKALAANCVEVKGLIIPVFDARRNNVYTGAYEYVEGVLTAVIADRHIAMEEWLEQLKEFDHLYFVGEDVEKFRLQIESIIPNAEICDISQWQIPNGATLAELGRLAQPEVDIHHFLPNYLKRVEAEENWLKDHTSEVENYVEKI</sequence>
<feature type="domain" description="Gcp-like" evidence="1">
    <location>
        <begin position="73"/>
        <end position="266"/>
    </location>
</feature>
<name>R2QT83_9ENTE</name>